<dbReference type="Proteomes" id="UP001054252">
    <property type="component" value="Unassembled WGS sequence"/>
</dbReference>
<organism evidence="1 2">
    <name type="scientific">Rubroshorea leprosula</name>
    <dbReference type="NCBI Taxonomy" id="152421"/>
    <lineage>
        <taxon>Eukaryota</taxon>
        <taxon>Viridiplantae</taxon>
        <taxon>Streptophyta</taxon>
        <taxon>Embryophyta</taxon>
        <taxon>Tracheophyta</taxon>
        <taxon>Spermatophyta</taxon>
        <taxon>Magnoliopsida</taxon>
        <taxon>eudicotyledons</taxon>
        <taxon>Gunneridae</taxon>
        <taxon>Pentapetalae</taxon>
        <taxon>rosids</taxon>
        <taxon>malvids</taxon>
        <taxon>Malvales</taxon>
        <taxon>Dipterocarpaceae</taxon>
        <taxon>Rubroshorea</taxon>
    </lineage>
</organism>
<reference evidence="1 2" key="1">
    <citation type="journal article" date="2021" name="Commun. Biol.">
        <title>The genome of Shorea leprosula (Dipterocarpaceae) highlights the ecological relevance of drought in aseasonal tropical rainforests.</title>
        <authorList>
            <person name="Ng K.K.S."/>
            <person name="Kobayashi M.J."/>
            <person name="Fawcett J.A."/>
            <person name="Hatakeyama M."/>
            <person name="Paape T."/>
            <person name="Ng C.H."/>
            <person name="Ang C.C."/>
            <person name="Tnah L.H."/>
            <person name="Lee C.T."/>
            <person name="Nishiyama T."/>
            <person name="Sese J."/>
            <person name="O'Brien M.J."/>
            <person name="Copetti D."/>
            <person name="Mohd Noor M.I."/>
            <person name="Ong R.C."/>
            <person name="Putra M."/>
            <person name="Sireger I.Z."/>
            <person name="Indrioko S."/>
            <person name="Kosugi Y."/>
            <person name="Izuno A."/>
            <person name="Isagi Y."/>
            <person name="Lee S.L."/>
            <person name="Shimizu K.K."/>
        </authorList>
    </citation>
    <scope>NUCLEOTIDE SEQUENCE [LARGE SCALE GENOMIC DNA]</scope>
    <source>
        <strain evidence="1">214</strain>
    </source>
</reference>
<evidence type="ECO:0000313" key="1">
    <source>
        <dbReference type="EMBL" id="GKV11604.1"/>
    </source>
</evidence>
<sequence length="91" mass="9880">MLFFFPLQPNKAPKLLATSSLEKPVKLGISPSFLPKNLIWNPEILPPFLEIRICSVLPSSPPAAPALWGRIALNFRSVSFSPALPPASSPC</sequence>
<dbReference type="EMBL" id="BPVZ01000034">
    <property type="protein sequence ID" value="GKV11604.1"/>
    <property type="molecule type" value="Genomic_DNA"/>
</dbReference>
<comment type="caution">
    <text evidence="1">The sequence shown here is derived from an EMBL/GenBank/DDBJ whole genome shotgun (WGS) entry which is preliminary data.</text>
</comment>
<proteinExistence type="predicted"/>
<accession>A0AAV5JAF9</accession>
<keyword evidence="2" id="KW-1185">Reference proteome</keyword>
<evidence type="ECO:0000313" key="2">
    <source>
        <dbReference type="Proteomes" id="UP001054252"/>
    </source>
</evidence>
<name>A0AAV5JAF9_9ROSI</name>
<gene>
    <name evidence="1" type="ORF">SLEP1_g22848</name>
</gene>
<protein>
    <submittedName>
        <fullName evidence="1">Uncharacterized protein</fullName>
    </submittedName>
</protein>
<dbReference type="AlphaFoldDB" id="A0AAV5JAF9"/>